<reference evidence="9 10" key="1">
    <citation type="submission" date="2015-01" db="EMBL/GenBank/DDBJ databases">
        <title>The Genome Sequence of Exophiala mesophila CBS40295.</title>
        <authorList>
            <consortium name="The Broad Institute Genomics Platform"/>
            <person name="Cuomo C."/>
            <person name="de Hoog S."/>
            <person name="Gorbushina A."/>
            <person name="Stielow B."/>
            <person name="Teixiera M."/>
            <person name="Abouelleil A."/>
            <person name="Chapman S.B."/>
            <person name="Priest M."/>
            <person name="Young S.K."/>
            <person name="Wortman J."/>
            <person name="Nusbaum C."/>
            <person name="Birren B."/>
        </authorList>
    </citation>
    <scope>NUCLEOTIDE SEQUENCE [LARGE SCALE GENOMIC DNA]</scope>
    <source>
        <strain evidence="9 10">CBS 40295</strain>
    </source>
</reference>
<comment type="subcellular location">
    <subcellularLocation>
        <location evidence="1">Nucleus</location>
    </subcellularLocation>
</comment>
<keyword evidence="6 8" id="KW-0539">Nucleus</keyword>
<dbReference type="VEuPathDB" id="FungiDB:PV10_03486"/>
<evidence type="ECO:0000256" key="8">
    <source>
        <dbReference type="RuleBase" id="RU004398"/>
    </source>
</evidence>
<dbReference type="Proteomes" id="UP000054302">
    <property type="component" value="Unassembled WGS sequence"/>
</dbReference>
<dbReference type="RefSeq" id="XP_016227459.1">
    <property type="nucleotide sequence ID" value="XM_016367941.1"/>
</dbReference>
<dbReference type="HOGENOM" id="CLU_065847_1_0_1"/>
<dbReference type="EMBL" id="KN847521">
    <property type="protein sequence ID" value="KIV95885.1"/>
    <property type="molecule type" value="Genomic_DNA"/>
</dbReference>
<keyword evidence="5" id="KW-0819">tRNA processing</keyword>
<protein>
    <recommendedName>
        <fullName evidence="4">EKC/KEOPS complex subunit CGI121</fullName>
    </recommendedName>
    <alternativeName>
        <fullName evidence="3">EKC/KEOPS complex subunit cgi121</fullName>
    </alternativeName>
</protein>
<gene>
    <name evidence="9" type="ORF">PV10_03486</name>
</gene>
<comment type="similarity">
    <text evidence="2 8">Belongs to the CGI121/TPRKB family.</text>
</comment>
<comment type="function">
    <text evidence="7">Component of the EKC/KEOPS complex that is required for the formation of a threonylcarbamoyl group on adenosine at position 37 (t(6)A37) in tRNAs that read codons beginning with adenine. The complex is probably involved in the transfer of the threonylcarbamoyl moiety of threonylcarbamoyl-AMP (TC-AMP) to the N6 group of A37. CGI121 acts as an allosteric effector that regulates the t(6)A activity of the complex. The EKC/KEOPS complex also promotes both telomere uncapping and telomere elongation. The complex is required for efficient recruitment of transcriptional coactivators. CGI121 is not required for tRNA modification.</text>
</comment>
<dbReference type="OMA" id="IVCRMST"/>
<dbReference type="Pfam" id="PF08617">
    <property type="entry name" value="CGI-121"/>
    <property type="match status" value="1"/>
</dbReference>
<dbReference type="InterPro" id="IPR036504">
    <property type="entry name" value="CGI121/TPRKB_sf"/>
</dbReference>
<dbReference type="PANTHER" id="PTHR15840:SF10">
    <property type="entry name" value="EKC_KEOPS COMPLEX SUBUNIT TPRKB"/>
    <property type="match status" value="1"/>
</dbReference>
<evidence type="ECO:0000256" key="1">
    <source>
        <dbReference type="ARBA" id="ARBA00004123"/>
    </source>
</evidence>
<name>A0A0D1X289_EXOME</name>
<evidence type="ECO:0000256" key="6">
    <source>
        <dbReference type="ARBA" id="ARBA00023242"/>
    </source>
</evidence>
<accession>A0A0D1X289</accession>
<evidence type="ECO:0000256" key="7">
    <source>
        <dbReference type="ARBA" id="ARBA00025043"/>
    </source>
</evidence>
<organism evidence="9 10">
    <name type="scientific">Exophiala mesophila</name>
    <name type="common">Black yeast-like fungus</name>
    <dbReference type="NCBI Taxonomy" id="212818"/>
    <lineage>
        <taxon>Eukaryota</taxon>
        <taxon>Fungi</taxon>
        <taxon>Dikarya</taxon>
        <taxon>Ascomycota</taxon>
        <taxon>Pezizomycotina</taxon>
        <taxon>Eurotiomycetes</taxon>
        <taxon>Chaetothyriomycetidae</taxon>
        <taxon>Chaetothyriales</taxon>
        <taxon>Herpotrichiellaceae</taxon>
        <taxon>Exophiala</taxon>
    </lineage>
</organism>
<evidence type="ECO:0000256" key="3">
    <source>
        <dbReference type="ARBA" id="ARBA00015316"/>
    </source>
</evidence>
<dbReference type="AlphaFoldDB" id="A0A0D1X289"/>
<dbReference type="InterPro" id="IPR013926">
    <property type="entry name" value="CGI121/TPRKB"/>
</dbReference>
<keyword evidence="10" id="KW-1185">Reference proteome</keyword>
<dbReference type="GO" id="GO:0002949">
    <property type="term" value="P:tRNA threonylcarbamoyladenosine modification"/>
    <property type="evidence" value="ECO:0007669"/>
    <property type="project" value="TreeGrafter"/>
</dbReference>
<dbReference type="STRING" id="212818.A0A0D1X289"/>
<evidence type="ECO:0000256" key="4">
    <source>
        <dbReference type="ARBA" id="ARBA00016009"/>
    </source>
</evidence>
<proteinExistence type="inferred from homology"/>
<dbReference type="GO" id="GO:0000408">
    <property type="term" value="C:EKC/KEOPS complex"/>
    <property type="evidence" value="ECO:0007669"/>
    <property type="project" value="TreeGrafter"/>
</dbReference>
<dbReference type="SUPFAM" id="SSF143870">
    <property type="entry name" value="PF0523-like"/>
    <property type="match status" value="1"/>
</dbReference>
<dbReference type="OrthoDB" id="329139at2759"/>
<evidence type="ECO:0000256" key="5">
    <source>
        <dbReference type="ARBA" id="ARBA00022694"/>
    </source>
</evidence>
<evidence type="ECO:0000313" key="9">
    <source>
        <dbReference type="EMBL" id="KIV95885.1"/>
    </source>
</evidence>
<dbReference type="GeneID" id="27321331"/>
<dbReference type="Gene3D" id="3.30.2380.10">
    <property type="entry name" value="CGI121/TPRKB"/>
    <property type="match status" value="1"/>
</dbReference>
<evidence type="ECO:0000313" key="10">
    <source>
        <dbReference type="Proteomes" id="UP000054302"/>
    </source>
</evidence>
<dbReference type="GO" id="GO:0005829">
    <property type="term" value="C:cytosol"/>
    <property type="evidence" value="ECO:0007669"/>
    <property type="project" value="TreeGrafter"/>
</dbReference>
<evidence type="ECO:0000256" key="2">
    <source>
        <dbReference type="ARBA" id="ARBA00005546"/>
    </source>
</evidence>
<sequence>MVQTVQIAHMPPDLVLHVGLYRDLTNAGFLRDQLLAGNAEFEYAFIDASMIVSTKHVLAATFRTLNDYLNERLKSRNVHSEIVFALSPNNNIGEAFRRFGISETTKNLLVIKVATSPAVTLESVTSHLNEHIKGTQVVFDDASFNSLSDIGRIKKVYKLTSPTSGKVNGVANRVQGAGERHLDFLESQILGSIALRGAT</sequence>
<dbReference type="GO" id="GO:0005634">
    <property type="term" value="C:nucleus"/>
    <property type="evidence" value="ECO:0007669"/>
    <property type="project" value="UniProtKB-SubCell"/>
</dbReference>
<dbReference type="PANTHER" id="PTHR15840">
    <property type="entry name" value="CGI-121 FAMILY MEMBER"/>
    <property type="match status" value="1"/>
</dbReference>